<reference evidence="7 8" key="1">
    <citation type="submission" date="2016-10" db="EMBL/GenBank/DDBJ databases">
        <authorList>
            <person name="de Groot N.N."/>
        </authorList>
    </citation>
    <scope>NUCLEOTIDE SEQUENCE [LARGE SCALE GENOMIC DNA]</scope>
    <source>
        <strain evidence="7 8">CGMCC 4.1877</strain>
    </source>
</reference>
<evidence type="ECO:0000313" key="7">
    <source>
        <dbReference type="EMBL" id="SFN45603.1"/>
    </source>
</evidence>
<dbReference type="EMBL" id="FOUY01000014">
    <property type="protein sequence ID" value="SFN45603.1"/>
    <property type="molecule type" value="Genomic_DNA"/>
</dbReference>
<dbReference type="Pfam" id="PF02650">
    <property type="entry name" value="HTH_WhiA"/>
    <property type="match status" value="1"/>
</dbReference>
<sequence>MIDPERITAELHRELGAVREERPAVRHAGVVAQLRLAGDVTTAGGRAVVRAEFPAPELAVRLRRDLVELYGHAAARTDVVSASGRPLRYLVRVTGNGSDLARATGLVDRLGRPVLGLPPAVVGGGAAVAAGVWRGALLARGRVVRPAGRTRIQVTCPGPAVVLALVGAARSLGVLAAGHETATEHRVVVRDPESVETLLRAVGAAGVADVLQRCAEVATPAPPPPSASLESVNARRAAEAADRTTARVRWALDVLGPEAPPHLRAAGLLRVEHATLSLSRLGLLADPPLSKDAVAGRLRRLVAFAEEQSASH</sequence>
<dbReference type="Pfam" id="PF10298">
    <property type="entry name" value="WhiA_N"/>
    <property type="match status" value="1"/>
</dbReference>
<dbReference type="Proteomes" id="UP000199614">
    <property type="component" value="Unassembled WGS sequence"/>
</dbReference>
<dbReference type="InterPro" id="IPR023054">
    <property type="entry name" value="Sporulation_regulator_WhiA_C"/>
</dbReference>
<evidence type="ECO:0000256" key="2">
    <source>
        <dbReference type="ARBA" id="ARBA00023125"/>
    </source>
</evidence>
<dbReference type="InterPro" id="IPR039518">
    <property type="entry name" value="WhiA_LAGLIDADG_dom"/>
</dbReference>
<dbReference type="InterPro" id="IPR003802">
    <property type="entry name" value="Sporulation_regulator_WhiA"/>
</dbReference>
<dbReference type="RefSeq" id="WP_177238497.1">
    <property type="nucleotide sequence ID" value="NZ_FOUY01000014.1"/>
</dbReference>
<evidence type="ECO:0008006" key="9">
    <source>
        <dbReference type="Google" id="ProtNLM"/>
    </source>
</evidence>
<dbReference type="AlphaFoldDB" id="A0A1I4Z6H0"/>
<feature type="domain" description="Sporulation transcription regulator WhiA N-terminal" evidence="5">
    <location>
        <begin position="25"/>
        <end position="107"/>
    </location>
</feature>
<feature type="domain" description="Sporulation regulator WhiA C-terminal" evidence="4">
    <location>
        <begin position="229"/>
        <end position="304"/>
    </location>
</feature>
<gene>
    <name evidence="7" type="ORF">SAMN05216207_1014112</name>
</gene>
<dbReference type="GO" id="GO:0043937">
    <property type="term" value="P:regulation of sporulation"/>
    <property type="evidence" value="ECO:0007669"/>
    <property type="project" value="InterPro"/>
</dbReference>
<dbReference type="InterPro" id="IPR027434">
    <property type="entry name" value="Homing_endonucl"/>
</dbReference>
<proteinExistence type="predicted"/>
<dbReference type="Pfam" id="PF14527">
    <property type="entry name" value="LAGLIDADG_WhiA"/>
    <property type="match status" value="1"/>
</dbReference>
<dbReference type="NCBIfam" id="TIGR00647">
    <property type="entry name" value="DNA_bind_WhiA"/>
    <property type="match status" value="1"/>
</dbReference>
<name>A0A1I4Z6H0_PSUAM</name>
<keyword evidence="2" id="KW-0238">DNA-binding</keyword>
<dbReference type="Gene3D" id="3.10.28.10">
    <property type="entry name" value="Homing endonucleases"/>
    <property type="match status" value="1"/>
</dbReference>
<dbReference type="InterPro" id="IPR018478">
    <property type="entry name" value="Sporu_reg_WhiA_N_dom"/>
</dbReference>
<keyword evidence="1" id="KW-0132">Cell division</keyword>
<evidence type="ECO:0000256" key="3">
    <source>
        <dbReference type="ARBA" id="ARBA00023306"/>
    </source>
</evidence>
<keyword evidence="3" id="KW-0131">Cell cycle</keyword>
<protein>
    <recommendedName>
        <fullName evidence="9">Cell division protein WhiA</fullName>
    </recommendedName>
</protein>
<dbReference type="GO" id="GO:0003677">
    <property type="term" value="F:DNA binding"/>
    <property type="evidence" value="ECO:0007669"/>
    <property type="project" value="UniProtKB-KW"/>
</dbReference>
<dbReference type="STRING" id="260086.SAMN05216207_1014112"/>
<dbReference type="PANTHER" id="PTHR37307:SF1">
    <property type="entry name" value="CELL DIVISION PROTEIN WHIA-RELATED"/>
    <property type="match status" value="1"/>
</dbReference>
<feature type="domain" description="WhiA LAGLIDADG-like" evidence="6">
    <location>
        <begin position="131"/>
        <end position="205"/>
    </location>
</feature>
<evidence type="ECO:0000259" key="6">
    <source>
        <dbReference type="Pfam" id="PF14527"/>
    </source>
</evidence>
<keyword evidence="8" id="KW-1185">Reference proteome</keyword>
<dbReference type="PANTHER" id="PTHR37307">
    <property type="entry name" value="CELL DIVISION PROTEIN WHIA-RELATED"/>
    <property type="match status" value="1"/>
</dbReference>
<evidence type="ECO:0000256" key="1">
    <source>
        <dbReference type="ARBA" id="ARBA00022618"/>
    </source>
</evidence>
<accession>A0A1I4Z6H0</accession>
<evidence type="ECO:0000313" key="8">
    <source>
        <dbReference type="Proteomes" id="UP000199614"/>
    </source>
</evidence>
<dbReference type="GO" id="GO:0051301">
    <property type="term" value="P:cell division"/>
    <property type="evidence" value="ECO:0007669"/>
    <property type="project" value="UniProtKB-KW"/>
</dbReference>
<organism evidence="7 8">
    <name type="scientific">Pseudonocardia ammonioxydans</name>
    <dbReference type="NCBI Taxonomy" id="260086"/>
    <lineage>
        <taxon>Bacteria</taxon>
        <taxon>Bacillati</taxon>
        <taxon>Actinomycetota</taxon>
        <taxon>Actinomycetes</taxon>
        <taxon>Pseudonocardiales</taxon>
        <taxon>Pseudonocardiaceae</taxon>
        <taxon>Pseudonocardia</taxon>
    </lineage>
</organism>
<evidence type="ECO:0000259" key="5">
    <source>
        <dbReference type="Pfam" id="PF10298"/>
    </source>
</evidence>
<evidence type="ECO:0000259" key="4">
    <source>
        <dbReference type="Pfam" id="PF02650"/>
    </source>
</evidence>